<dbReference type="STRING" id="1802270.A3C07_05265"/>
<feature type="domain" description="Saccharopine dehydrogenase-like C-terminal" evidence="3">
    <location>
        <begin position="122"/>
        <end position="371"/>
    </location>
</feature>
<gene>
    <name evidence="4" type="ORF">A3C07_05265</name>
</gene>
<dbReference type="SUPFAM" id="SSF51735">
    <property type="entry name" value="NAD(P)-binding Rossmann-fold domains"/>
    <property type="match status" value="1"/>
</dbReference>
<dbReference type="AlphaFoldDB" id="A0A1G2KN82"/>
<dbReference type="Pfam" id="PF03435">
    <property type="entry name" value="Sacchrp_dh_NADP"/>
    <property type="match status" value="1"/>
</dbReference>
<dbReference type="InterPro" id="IPR036291">
    <property type="entry name" value="NAD(P)-bd_dom_sf"/>
</dbReference>
<dbReference type="InterPro" id="IPR005097">
    <property type="entry name" value="Sacchrp_dh_NADP-bd"/>
</dbReference>
<evidence type="ECO:0008006" key="6">
    <source>
        <dbReference type="Google" id="ProtNLM"/>
    </source>
</evidence>
<name>A0A1G2KN82_9BACT</name>
<dbReference type="Gene3D" id="3.30.360.10">
    <property type="entry name" value="Dihydrodipicolinate Reductase, domain 2"/>
    <property type="match status" value="1"/>
</dbReference>
<dbReference type="PANTHER" id="PTHR11133">
    <property type="entry name" value="SACCHAROPINE DEHYDROGENASE"/>
    <property type="match status" value="1"/>
</dbReference>
<dbReference type="InterPro" id="IPR051168">
    <property type="entry name" value="AASS"/>
</dbReference>
<dbReference type="Pfam" id="PF16653">
    <property type="entry name" value="Sacchrp_dh_C"/>
    <property type="match status" value="1"/>
</dbReference>
<evidence type="ECO:0000256" key="1">
    <source>
        <dbReference type="ARBA" id="ARBA00023002"/>
    </source>
</evidence>
<organism evidence="4 5">
    <name type="scientific">Candidatus Sungbacteria bacterium RIFCSPHIGHO2_02_FULL_47_11</name>
    <dbReference type="NCBI Taxonomy" id="1802270"/>
    <lineage>
        <taxon>Bacteria</taxon>
        <taxon>Candidatus Sungiibacteriota</taxon>
    </lineage>
</organism>
<dbReference type="SUPFAM" id="SSF55347">
    <property type="entry name" value="Glyceraldehyde-3-phosphate dehydrogenase-like, C-terminal domain"/>
    <property type="match status" value="1"/>
</dbReference>
<proteinExistence type="predicted"/>
<evidence type="ECO:0000259" key="3">
    <source>
        <dbReference type="Pfam" id="PF16653"/>
    </source>
</evidence>
<reference evidence="4 5" key="1">
    <citation type="journal article" date="2016" name="Nat. Commun.">
        <title>Thousands of microbial genomes shed light on interconnected biogeochemical processes in an aquifer system.</title>
        <authorList>
            <person name="Anantharaman K."/>
            <person name="Brown C.T."/>
            <person name="Hug L.A."/>
            <person name="Sharon I."/>
            <person name="Castelle C.J."/>
            <person name="Probst A.J."/>
            <person name="Thomas B.C."/>
            <person name="Singh A."/>
            <person name="Wilkins M.J."/>
            <person name="Karaoz U."/>
            <person name="Brodie E.L."/>
            <person name="Williams K.H."/>
            <person name="Hubbard S.S."/>
            <person name="Banfield J.F."/>
        </authorList>
    </citation>
    <scope>NUCLEOTIDE SEQUENCE [LARGE SCALE GENOMIC DNA]</scope>
</reference>
<dbReference type="PANTHER" id="PTHR11133:SF22">
    <property type="entry name" value="ALPHA-AMINOADIPIC SEMIALDEHYDE SYNTHASE, MITOCHONDRIAL"/>
    <property type="match status" value="1"/>
</dbReference>
<accession>A0A1G2KN82</accession>
<comment type="caution">
    <text evidence="4">The sequence shown here is derived from an EMBL/GenBank/DDBJ whole genome shotgun (WGS) entry which is preliminary data.</text>
</comment>
<sequence>MRKNILVLGAGRVGGAIALDLAGTHNVTIADISEKALQKVLLLNPNSGRLLFDGGNLERLKSTSESFDLIVNALPGFIGFSALKNCIECGKDVVDISFFPENPFDLHALAQEKGVKAVVDCGIAPGLSNMIAGYHFATMDVRDFVCYVGGLPEKTDGTDDYKAPFSPDDVIEEYMRDARFIRGGMIVRKPALSDVELVDFDTLGALEAFNTDGLRTLLQTLHIPNMVEKTLRHPGHADRMQFLRDFGFFDDKFNTERSVIFPKSHTAELLKRKWRPTLHEKEFTVMRVEVVGTENRKKTRYTYTIYDAGDEKTNTSSMARTTGYTATAVARLLLNGWIKNNGIIAPECLPMEKNGKFIFQTILDDLRRAGISIQIKKTTID</sequence>
<protein>
    <recommendedName>
        <fullName evidence="6">Saccharopine dehydrogenase</fullName>
    </recommendedName>
</protein>
<keyword evidence="1" id="KW-0560">Oxidoreductase</keyword>
<dbReference type="EMBL" id="MHQI01000028">
    <property type="protein sequence ID" value="OHA00062.1"/>
    <property type="molecule type" value="Genomic_DNA"/>
</dbReference>
<dbReference type="InterPro" id="IPR032095">
    <property type="entry name" value="Sacchrp_dh-like_C"/>
</dbReference>
<evidence type="ECO:0000313" key="5">
    <source>
        <dbReference type="Proteomes" id="UP000179023"/>
    </source>
</evidence>
<feature type="domain" description="Saccharopine dehydrogenase NADP binding" evidence="2">
    <location>
        <begin position="5"/>
        <end position="118"/>
    </location>
</feature>
<dbReference type="Gene3D" id="3.40.50.720">
    <property type="entry name" value="NAD(P)-binding Rossmann-like Domain"/>
    <property type="match status" value="1"/>
</dbReference>
<evidence type="ECO:0000259" key="2">
    <source>
        <dbReference type="Pfam" id="PF03435"/>
    </source>
</evidence>
<dbReference type="Proteomes" id="UP000179023">
    <property type="component" value="Unassembled WGS sequence"/>
</dbReference>
<dbReference type="GO" id="GO:0016491">
    <property type="term" value="F:oxidoreductase activity"/>
    <property type="evidence" value="ECO:0007669"/>
    <property type="project" value="UniProtKB-KW"/>
</dbReference>
<evidence type="ECO:0000313" key="4">
    <source>
        <dbReference type="EMBL" id="OHA00062.1"/>
    </source>
</evidence>